<dbReference type="RefSeq" id="XP_007731164.1">
    <property type="nucleotide sequence ID" value="XM_007732974.1"/>
</dbReference>
<feature type="signal peptide" evidence="1">
    <location>
        <begin position="1"/>
        <end position="22"/>
    </location>
</feature>
<keyword evidence="3" id="KW-1185">Reference proteome</keyword>
<protein>
    <submittedName>
        <fullName evidence="2">Uncharacterized protein</fullName>
    </submittedName>
</protein>
<reference evidence="2 3" key="1">
    <citation type="submission" date="2013-03" db="EMBL/GenBank/DDBJ databases">
        <title>The Genome Sequence of Capronia epimyces CBS 606.96.</title>
        <authorList>
            <consortium name="The Broad Institute Genomics Platform"/>
            <person name="Cuomo C."/>
            <person name="de Hoog S."/>
            <person name="Gorbushina A."/>
            <person name="Walker B."/>
            <person name="Young S.K."/>
            <person name="Zeng Q."/>
            <person name="Gargeya S."/>
            <person name="Fitzgerald M."/>
            <person name="Haas B."/>
            <person name="Abouelleil A."/>
            <person name="Allen A.W."/>
            <person name="Alvarado L."/>
            <person name="Arachchi H.M."/>
            <person name="Berlin A.M."/>
            <person name="Chapman S.B."/>
            <person name="Gainer-Dewar J."/>
            <person name="Goldberg J."/>
            <person name="Griggs A."/>
            <person name="Gujja S."/>
            <person name="Hansen M."/>
            <person name="Howarth C."/>
            <person name="Imamovic A."/>
            <person name="Ireland A."/>
            <person name="Larimer J."/>
            <person name="McCowan C."/>
            <person name="Murphy C."/>
            <person name="Pearson M."/>
            <person name="Poon T.W."/>
            <person name="Priest M."/>
            <person name="Roberts A."/>
            <person name="Saif S."/>
            <person name="Shea T."/>
            <person name="Sisk P."/>
            <person name="Sykes S."/>
            <person name="Wortman J."/>
            <person name="Nusbaum C."/>
            <person name="Birren B."/>
        </authorList>
    </citation>
    <scope>NUCLEOTIDE SEQUENCE [LARGE SCALE GENOMIC DNA]</scope>
    <source>
        <strain evidence="2 3">CBS 606.96</strain>
    </source>
</reference>
<dbReference type="GeneID" id="19166964"/>
<dbReference type="eggNOG" id="ENOG502QTB6">
    <property type="taxonomic scope" value="Eukaryota"/>
</dbReference>
<evidence type="ECO:0000313" key="2">
    <source>
        <dbReference type="EMBL" id="EXJ89767.1"/>
    </source>
</evidence>
<evidence type="ECO:0000256" key="1">
    <source>
        <dbReference type="SAM" id="SignalP"/>
    </source>
</evidence>
<gene>
    <name evidence="2" type="ORF">A1O3_02834</name>
</gene>
<evidence type="ECO:0000313" key="3">
    <source>
        <dbReference type="Proteomes" id="UP000019478"/>
    </source>
</evidence>
<proteinExistence type="predicted"/>
<dbReference type="OrthoDB" id="2956246at2759"/>
<dbReference type="HOGENOM" id="CLU_026024_0_0_1"/>
<sequence>MDWRLLPILLLAAPSAIPPTHIYTALNGRPRYLDSFLFCLGMQTPLSPNTLNAGEYPACAALTNGHVFRVENQATVMYLQRLARTGHLLTLEVGYGSPQRENRPLVYAPASALLSSLIFHGTIDPYVLITILILLSSRLLSIASLRARTAPSWHGASEPGVQGDLLVLLAEDGWIRLKGAVDDLKAVTSGSWLSRRPHNPRLADAMDWTARLLVYFSIVVLANASDQGKMGLAVSILLGHASLALVNARTEQLAMNDRIIKVSQLPGSVKKYSRRLEMAEDLVKEVGRSDFAVRLGIIKPDTDRQGQGAPDNEVVTM</sequence>
<name>W9YA87_9EURO</name>
<dbReference type="STRING" id="1182542.W9YA87"/>
<dbReference type="EMBL" id="AMGY01000002">
    <property type="protein sequence ID" value="EXJ89767.1"/>
    <property type="molecule type" value="Genomic_DNA"/>
</dbReference>
<dbReference type="AlphaFoldDB" id="W9YA87"/>
<dbReference type="Proteomes" id="UP000019478">
    <property type="component" value="Unassembled WGS sequence"/>
</dbReference>
<comment type="caution">
    <text evidence="2">The sequence shown here is derived from an EMBL/GenBank/DDBJ whole genome shotgun (WGS) entry which is preliminary data.</text>
</comment>
<feature type="chain" id="PRO_5004934511" evidence="1">
    <location>
        <begin position="23"/>
        <end position="317"/>
    </location>
</feature>
<accession>W9YA87</accession>
<keyword evidence="1" id="KW-0732">Signal</keyword>
<organism evidence="2 3">
    <name type="scientific">Capronia epimyces CBS 606.96</name>
    <dbReference type="NCBI Taxonomy" id="1182542"/>
    <lineage>
        <taxon>Eukaryota</taxon>
        <taxon>Fungi</taxon>
        <taxon>Dikarya</taxon>
        <taxon>Ascomycota</taxon>
        <taxon>Pezizomycotina</taxon>
        <taxon>Eurotiomycetes</taxon>
        <taxon>Chaetothyriomycetidae</taxon>
        <taxon>Chaetothyriales</taxon>
        <taxon>Herpotrichiellaceae</taxon>
        <taxon>Capronia</taxon>
    </lineage>
</organism>